<evidence type="ECO:0000259" key="8">
    <source>
        <dbReference type="SMART" id="SM00752"/>
    </source>
</evidence>
<gene>
    <name evidence="9" type="ORF">C9994_08115</name>
</gene>
<feature type="transmembrane region" description="Helical" evidence="7">
    <location>
        <begin position="203"/>
        <end position="225"/>
    </location>
</feature>
<dbReference type="EMBL" id="PYVU01000059">
    <property type="protein sequence ID" value="PTB96250.1"/>
    <property type="molecule type" value="Genomic_DNA"/>
</dbReference>
<keyword evidence="2 7" id="KW-0812">Transmembrane</keyword>
<evidence type="ECO:0000256" key="1">
    <source>
        <dbReference type="ARBA" id="ARBA00004127"/>
    </source>
</evidence>
<feature type="transmembrane region" description="Helical" evidence="7">
    <location>
        <begin position="112"/>
        <end position="130"/>
    </location>
</feature>
<feature type="transmembrane region" description="Helical" evidence="7">
    <location>
        <begin position="68"/>
        <end position="85"/>
    </location>
</feature>
<sequence>MKKLEYSLFKPVDNSFLVVFRVIFGFLITAEAWGAILTGWVERTFITPSFTFSFIDFPWLQPLPGNGMYFYFFIMGCFGVMVMLGFKYRLAISAYSLMWAAVYFMQKSNYNNHYYLLVLLCLIMCLVPANRSYSLDAKHRPEFRSFTCPNWCRLIFIVQIGIVYTYGGIAKLNPDWLSTESVAIILRSKADLWMVGSFLQENWAHWIIAIGGACFDLFITPLLLWKRTRKFAFGLSVFFHLFNSAVFQVGIFPFMGIGMCIFFFPPDTIRRLFFKNRLPVADASFYPVNKKLIALLSLWVLLQVSLPLRHWIFPGDVNWTEEGHRLSWRMMLRSKSGYVNFKVVNPVNDSTFIVDQSLHLTRDQQRNVATKPDICWQYVQYLKEEYAKEGLTEVEIYAEGKVGLNGKKRTALYNPNVNL</sequence>
<dbReference type="AlphaFoldDB" id="A0A2T4DR06"/>
<dbReference type="Pfam" id="PF22777">
    <property type="entry name" value="VKGC_lumenal_dom"/>
    <property type="match status" value="1"/>
</dbReference>
<dbReference type="PANTHER" id="PTHR12639">
    <property type="entry name" value="VITAMIN K-DEPENDENT GAMMA-CARBOXYLASE"/>
    <property type="match status" value="1"/>
</dbReference>
<comment type="subcellular location">
    <subcellularLocation>
        <location evidence="1">Endomembrane system</location>
        <topology evidence="1">Multi-pass membrane protein</topology>
    </subcellularLocation>
</comment>
<dbReference type="GO" id="GO:0019842">
    <property type="term" value="F:vitamin binding"/>
    <property type="evidence" value="ECO:0007669"/>
    <property type="project" value="TreeGrafter"/>
</dbReference>
<feature type="non-terminal residue" evidence="9">
    <location>
        <position position="419"/>
    </location>
</feature>
<keyword evidence="3 7" id="KW-1133">Transmembrane helix</keyword>
<dbReference type="GO" id="GO:0008488">
    <property type="term" value="F:gamma-glutamyl carboxylase activity"/>
    <property type="evidence" value="ECO:0007669"/>
    <property type="project" value="InterPro"/>
</dbReference>
<feature type="domain" description="HTTM-like" evidence="8">
    <location>
        <begin position="9"/>
        <end position="268"/>
    </location>
</feature>
<evidence type="ECO:0000256" key="2">
    <source>
        <dbReference type="ARBA" id="ARBA00022692"/>
    </source>
</evidence>
<proteinExistence type="predicted"/>
<evidence type="ECO:0000256" key="4">
    <source>
        <dbReference type="ARBA" id="ARBA00023136"/>
    </source>
</evidence>
<keyword evidence="5" id="KW-1015">Disulfide bond</keyword>
<dbReference type="PANTHER" id="PTHR12639:SF7">
    <property type="entry name" value="HTTM DOMAIN-CONTAINING PROTEIN"/>
    <property type="match status" value="1"/>
</dbReference>
<comment type="caution">
    <text evidence="9">The sequence shown here is derived from an EMBL/GenBank/DDBJ whole genome shotgun (WGS) entry which is preliminary data.</text>
</comment>
<keyword evidence="4 7" id="KW-0472">Membrane</keyword>
<evidence type="ECO:0000256" key="5">
    <source>
        <dbReference type="ARBA" id="ARBA00023157"/>
    </source>
</evidence>
<dbReference type="InterPro" id="IPR007782">
    <property type="entry name" value="VKG_COase"/>
</dbReference>
<reference evidence="9 10" key="1">
    <citation type="submission" date="2018-03" db="EMBL/GenBank/DDBJ databases">
        <title>Cross-interface Injection: A General Nanoliter Liquid Handling Method Applied to Single Cells Genome Amplification Automated Nanoliter Liquid Handling Applied to Single Cell Multiple Displacement Amplification.</title>
        <authorList>
            <person name="Yun J."/>
            <person name="Xu P."/>
            <person name="Xu J."/>
            <person name="Dai X."/>
            <person name="Wang Y."/>
            <person name="Zheng X."/>
            <person name="Cao C."/>
            <person name="Yi Q."/>
            <person name="Zhu Y."/>
            <person name="Wang L."/>
            <person name="Dong Z."/>
            <person name="Huang Y."/>
            <person name="Huang L."/>
            <person name="Du W."/>
        </authorList>
    </citation>
    <scope>NUCLEOTIDE SEQUENCE [LARGE SCALE GENOMIC DNA]</scope>
    <source>
        <strain evidence="9 10">Z-D1-2</strain>
    </source>
</reference>
<evidence type="ECO:0000313" key="10">
    <source>
        <dbReference type="Proteomes" id="UP000240608"/>
    </source>
</evidence>
<evidence type="ECO:0000256" key="3">
    <source>
        <dbReference type="ARBA" id="ARBA00022989"/>
    </source>
</evidence>
<dbReference type="InterPro" id="IPR053935">
    <property type="entry name" value="VKGC_lumenal_dom"/>
</dbReference>
<dbReference type="InterPro" id="IPR011020">
    <property type="entry name" value="HTTM-like"/>
</dbReference>
<dbReference type="InterPro" id="IPR053934">
    <property type="entry name" value="HTTM_dom"/>
</dbReference>
<name>A0A2T4DR06_9BACT</name>
<evidence type="ECO:0000313" key="9">
    <source>
        <dbReference type="EMBL" id="PTB96250.1"/>
    </source>
</evidence>
<dbReference type="Pfam" id="PF05090">
    <property type="entry name" value="HTTM"/>
    <property type="match status" value="1"/>
</dbReference>
<dbReference type="Proteomes" id="UP000240608">
    <property type="component" value="Unassembled WGS sequence"/>
</dbReference>
<dbReference type="GO" id="GO:0012505">
    <property type="term" value="C:endomembrane system"/>
    <property type="evidence" value="ECO:0007669"/>
    <property type="project" value="UniProtKB-SubCell"/>
</dbReference>
<evidence type="ECO:0000256" key="7">
    <source>
        <dbReference type="SAM" id="Phobius"/>
    </source>
</evidence>
<dbReference type="SMART" id="SM00752">
    <property type="entry name" value="HTTM"/>
    <property type="match status" value="1"/>
</dbReference>
<protein>
    <recommendedName>
        <fullName evidence="8">HTTM-like domain-containing protein</fullName>
    </recommendedName>
</protein>
<feature type="transmembrane region" description="Helical" evidence="7">
    <location>
        <begin position="12"/>
        <end position="36"/>
    </location>
</feature>
<keyword evidence="6" id="KW-0456">Lyase</keyword>
<organism evidence="9 10">
    <name type="scientific">Marivirga lumbricoides</name>
    <dbReference type="NCBI Taxonomy" id="1046115"/>
    <lineage>
        <taxon>Bacteria</taxon>
        <taxon>Pseudomonadati</taxon>
        <taxon>Bacteroidota</taxon>
        <taxon>Cytophagia</taxon>
        <taxon>Cytophagales</taxon>
        <taxon>Marivirgaceae</taxon>
        <taxon>Marivirga</taxon>
    </lineage>
</organism>
<accession>A0A2T4DR06</accession>
<evidence type="ECO:0000256" key="6">
    <source>
        <dbReference type="ARBA" id="ARBA00023239"/>
    </source>
</evidence>
<feature type="transmembrane region" description="Helical" evidence="7">
    <location>
        <begin position="151"/>
        <end position="169"/>
    </location>
</feature>
<feature type="transmembrane region" description="Helical" evidence="7">
    <location>
        <begin position="237"/>
        <end position="264"/>
    </location>
</feature>